<proteinExistence type="predicted"/>
<dbReference type="AlphaFoldDB" id="A0A939LY57"/>
<dbReference type="RefSeq" id="WP_208057095.1">
    <property type="nucleotide sequence ID" value="NZ_JAGEMK010000012.1"/>
</dbReference>
<sequence>MSTTRSGPRHRWVPILLGTLVAIASLAAIWWAEGFDVVCPAVYPGDPSCTEEYRRTTAVVSSAVVLGFWGVVVATSWWVRRARFALVGLALVALLLAGLLGYTVTLSSTGFAHPA</sequence>
<protein>
    <recommendedName>
        <fullName evidence="4">Vitamin K epoxide reductase family protein</fullName>
    </recommendedName>
</protein>
<gene>
    <name evidence="2" type="ORF">J4G33_16485</name>
</gene>
<dbReference type="Proteomes" id="UP000664209">
    <property type="component" value="Unassembled WGS sequence"/>
</dbReference>
<keyword evidence="3" id="KW-1185">Reference proteome</keyword>
<feature type="transmembrane region" description="Helical" evidence="1">
    <location>
        <begin position="86"/>
        <end position="105"/>
    </location>
</feature>
<dbReference type="EMBL" id="JAGEMK010000012">
    <property type="protein sequence ID" value="MBO1753407.1"/>
    <property type="molecule type" value="Genomic_DNA"/>
</dbReference>
<evidence type="ECO:0000313" key="3">
    <source>
        <dbReference type="Proteomes" id="UP000664209"/>
    </source>
</evidence>
<feature type="transmembrane region" description="Helical" evidence="1">
    <location>
        <begin position="12"/>
        <end position="32"/>
    </location>
</feature>
<evidence type="ECO:0000256" key="1">
    <source>
        <dbReference type="SAM" id="Phobius"/>
    </source>
</evidence>
<name>A0A939LY57_9CELL</name>
<evidence type="ECO:0000313" key="2">
    <source>
        <dbReference type="EMBL" id="MBO1753407.1"/>
    </source>
</evidence>
<comment type="caution">
    <text evidence="2">The sequence shown here is derived from an EMBL/GenBank/DDBJ whole genome shotgun (WGS) entry which is preliminary data.</text>
</comment>
<organism evidence="2 3">
    <name type="scientific">Actinotalea soli</name>
    <dbReference type="NCBI Taxonomy" id="2819234"/>
    <lineage>
        <taxon>Bacteria</taxon>
        <taxon>Bacillati</taxon>
        <taxon>Actinomycetota</taxon>
        <taxon>Actinomycetes</taxon>
        <taxon>Micrococcales</taxon>
        <taxon>Cellulomonadaceae</taxon>
        <taxon>Actinotalea</taxon>
    </lineage>
</organism>
<keyword evidence="1" id="KW-0812">Transmembrane</keyword>
<accession>A0A939LY57</accession>
<keyword evidence="1" id="KW-0472">Membrane</keyword>
<reference evidence="2" key="1">
    <citation type="submission" date="2021-03" db="EMBL/GenBank/DDBJ databases">
        <title>Actinotalea soli sp. nov., isolated from soil.</title>
        <authorList>
            <person name="Ping W."/>
            <person name="Zhang J."/>
        </authorList>
    </citation>
    <scope>NUCLEOTIDE SEQUENCE</scope>
    <source>
        <strain evidence="2">BY-33</strain>
    </source>
</reference>
<evidence type="ECO:0008006" key="4">
    <source>
        <dbReference type="Google" id="ProtNLM"/>
    </source>
</evidence>
<keyword evidence="1" id="KW-1133">Transmembrane helix</keyword>
<feature type="transmembrane region" description="Helical" evidence="1">
    <location>
        <begin position="58"/>
        <end position="79"/>
    </location>
</feature>